<comment type="pathway">
    <text evidence="1 7">Amino-acid degradation; L-proline degradation into L-glutamate; L-glutamate from L-proline: step 2/2.</text>
</comment>
<evidence type="ECO:0000313" key="10">
    <source>
        <dbReference type="EMBL" id="EGC35996.1"/>
    </source>
</evidence>
<keyword evidence="5 7" id="KW-0642">Proline metabolism</keyword>
<dbReference type="InterPro" id="IPR050485">
    <property type="entry name" value="Proline_metab_enzyme"/>
</dbReference>
<dbReference type="VEuPathDB" id="AmoebaDB:DICPUDRAFT_47368"/>
<dbReference type="OMA" id="FAGIHFT"/>
<keyword evidence="11" id="KW-1185">Reference proteome</keyword>
<dbReference type="InParanoid" id="F0ZJ93"/>
<organism evidence="10 11">
    <name type="scientific">Dictyostelium purpureum</name>
    <name type="common">Slime mold</name>
    <dbReference type="NCBI Taxonomy" id="5786"/>
    <lineage>
        <taxon>Eukaryota</taxon>
        <taxon>Amoebozoa</taxon>
        <taxon>Evosea</taxon>
        <taxon>Eumycetozoa</taxon>
        <taxon>Dictyostelia</taxon>
        <taxon>Dictyosteliales</taxon>
        <taxon>Dictyosteliaceae</taxon>
        <taxon>Dictyostelium</taxon>
    </lineage>
</organism>
<reference evidence="11" key="1">
    <citation type="journal article" date="2011" name="Genome Biol.">
        <title>Comparative genomics of the social amoebae Dictyostelium discoideum and Dictyostelium purpureum.</title>
        <authorList>
            <consortium name="US DOE Joint Genome Institute (JGI-PGF)"/>
            <person name="Sucgang R."/>
            <person name="Kuo A."/>
            <person name="Tian X."/>
            <person name="Salerno W."/>
            <person name="Parikh A."/>
            <person name="Feasley C.L."/>
            <person name="Dalin E."/>
            <person name="Tu H."/>
            <person name="Huang E."/>
            <person name="Barry K."/>
            <person name="Lindquist E."/>
            <person name="Shapiro H."/>
            <person name="Bruce D."/>
            <person name="Schmutz J."/>
            <person name="Salamov A."/>
            <person name="Fey P."/>
            <person name="Gaudet P."/>
            <person name="Anjard C."/>
            <person name="Babu M.M."/>
            <person name="Basu S."/>
            <person name="Bushmanova Y."/>
            <person name="van der Wel H."/>
            <person name="Katoh-Kurasawa M."/>
            <person name="Dinh C."/>
            <person name="Coutinho P.M."/>
            <person name="Saito T."/>
            <person name="Elias M."/>
            <person name="Schaap P."/>
            <person name="Kay R.R."/>
            <person name="Henrissat B."/>
            <person name="Eichinger L."/>
            <person name="Rivero F."/>
            <person name="Putnam N.H."/>
            <person name="West C.M."/>
            <person name="Loomis W.F."/>
            <person name="Chisholm R.L."/>
            <person name="Shaulsky G."/>
            <person name="Strassmann J.E."/>
            <person name="Queller D.C."/>
            <person name="Kuspa A."/>
            <person name="Grigoriev I.V."/>
        </authorList>
    </citation>
    <scope>NUCLEOTIDE SEQUENCE [LARGE SCALE GENOMIC DNA]</scope>
    <source>
        <strain evidence="11">QSDP1</strain>
    </source>
</reference>
<gene>
    <name evidence="10" type="ORF">DICPUDRAFT_47368</name>
</gene>
<feature type="domain" description="Aldehyde dehydrogenase" evidence="9">
    <location>
        <begin position="71"/>
        <end position="525"/>
    </location>
</feature>
<dbReference type="SUPFAM" id="SSF53720">
    <property type="entry name" value="ALDH-like"/>
    <property type="match status" value="1"/>
</dbReference>
<dbReference type="InterPro" id="IPR016161">
    <property type="entry name" value="Ald_DH/histidinol_DH"/>
</dbReference>
<sequence length="556" mass="61930">MLRNSFKLMSQFSRASIPTPINQQLYNYEVGSVQRKLLKEACEKLRNSTIDIPCIVGGKEIRTGDIQKQLICSDHNKVLATFHQANTQVLQEAIDNSLEAKLKWETLPFEARASVFLKTAELLNTKYRYEVMAATMLGQGKTVWQAEIDSTAESIDFLRFNPKYAEEIYSQQPPANSPGVWNRVEYRPLEGYVVAISPFNFTAIGANLPSSPALMGNVVLWKPASTAVLSNYIVFKAFREAGLPDGVIQFLPGSGRVIGDFLLDNKNFAGLHFTGSTGVFNGIYKRTADNLVKGLYRGYPRIVGETGGKDFHFLHNSGDVELFVNSTLRASFEYQGQKCSACSRAYVPQSLWPEIKEKLVSGVKQMKMGQSDDFSTFMSAVIDKNSFNNISSYIEHAKTSPDAEIIVGGKCDNSVGWFVEPTIIHCKDPHYKSMEEEIFGPVLSIYVYEDAKFEEALELCDTTSPYALTGSIFSTCKYAINTASHKLRNAAGNFYINDKCTGAVVGQQPFGGARASGTNDKAGSYLNLLRWVSARTIKENWLPVTTWRYPHMDSEN</sequence>
<dbReference type="GO" id="GO:0010133">
    <property type="term" value="P:L-proline catabolic process to L-glutamate"/>
    <property type="evidence" value="ECO:0000318"/>
    <property type="project" value="GO_Central"/>
</dbReference>
<dbReference type="UniPathway" id="UPA00261">
    <property type="reaction ID" value="UER00374"/>
</dbReference>
<dbReference type="InterPro" id="IPR015590">
    <property type="entry name" value="Aldehyde_DH_dom"/>
</dbReference>
<proteinExistence type="inferred from homology"/>
<dbReference type="InterPro" id="IPR016162">
    <property type="entry name" value="Ald_DH_N"/>
</dbReference>
<evidence type="ECO:0000256" key="3">
    <source>
        <dbReference type="ARBA" id="ARBA00023002"/>
    </source>
</evidence>
<dbReference type="GO" id="GO:0005759">
    <property type="term" value="C:mitochondrial matrix"/>
    <property type="evidence" value="ECO:0000318"/>
    <property type="project" value="GO_Central"/>
</dbReference>
<dbReference type="Gene3D" id="3.40.309.10">
    <property type="entry name" value="Aldehyde Dehydrogenase, Chain A, domain 2"/>
    <property type="match status" value="1"/>
</dbReference>
<dbReference type="Gene3D" id="3.40.605.10">
    <property type="entry name" value="Aldehyde Dehydrogenase, Chain A, domain 1"/>
    <property type="match status" value="1"/>
</dbReference>
<dbReference type="InterPro" id="IPR016160">
    <property type="entry name" value="Ald_DH_CS_CYS"/>
</dbReference>
<dbReference type="Proteomes" id="UP000001064">
    <property type="component" value="Unassembled WGS sequence"/>
</dbReference>
<evidence type="ECO:0000256" key="4">
    <source>
        <dbReference type="ARBA" id="ARBA00023027"/>
    </source>
</evidence>
<dbReference type="STRING" id="5786.F0ZJ93"/>
<keyword evidence="4 7" id="KW-0520">NAD</keyword>
<dbReference type="GeneID" id="10500381"/>
<evidence type="ECO:0000256" key="5">
    <source>
        <dbReference type="ARBA" id="ARBA00023062"/>
    </source>
</evidence>
<accession>F0ZJ93</accession>
<dbReference type="EC" id="1.2.1.88" evidence="7"/>
<dbReference type="Pfam" id="PF00171">
    <property type="entry name" value="Aldedh"/>
    <property type="match status" value="1"/>
</dbReference>
<dbReference type="RefSeq" id="XP_003287497.1">
    <property type="nucleotide sequence ID" value="XM_003287449.1"/>
</dbReference>
<dbReference type="eggNOG" id="KOG2455">
    <property type="taxonomic scope" value="Eukaryota"/>
</dbReference>
<name>F0ZJ93_DICPU</name>
<dbReference type="KEGG" id="dpp:DICPUDRAFT_47368"/>
<evidence type="ECO:0000259" key="9">
    <source>
        <dbReference type="Pfam" id="PF00171"/>
    </source>
</evidence>
<evidence type="ECO:0000256" key="8">
    <source>
        <dbReference type="RuleBase" id="RU366030"/>
    </source>
</evidence>
<evidence type="ECO:0000256" key="1">
    <source>
        <dbReference type="ARBA" id="ARBA00004786"/>
    </source>
</evidence>
<evidence type="ECO:0000256" key="2">
    <source>
        <dbReference type="ARBA" id="ARBA00009986"/>
    </source>
</evidence>
<dbReference type="EMBL" id="GL871041">
    <property type="protein sequence ID" value="EGC35996.1"/>
    <property type="molecule type" value="Genomic_DNA"/>
</dbReference>
<dbReference type="FunFam" id="3.40.605.10:FF:000006">
    <property type="entry name" value="1-pyrroline-5-carboxylate dehydrogenase"/>
    <property type="match status" value="1"/>
</dbReference>
<dbReference type="InterPro" id="IPR005931">
    <property type="entry name" value="P5CDH/ALDH4A1"/>
</dbReference>
<protein>
    <recommendedName>
        <fullName evidence="7 8">Multifunctional fusion protein</fullName>
    </recommendedName>
    <domain>
        <recommendedName>
            <fullName evidence="8">Delta-1-pyrroline-5-carboxylate dehydrogenase</fullName>
            <shortName evidence="8">P5C dehydrogenase</shortName>
        </recommendedName>
        <alternativeName>
            <fullName evidence="7">L-glutamate gamma-semialdehyde dehydrogenase</fullName>
        </alternativeName>
    </domain>
    <domain>
        <recommendedName>
            <fullName evidence="7">L-glutamate gamma-semialdehyde dehydrogenase</fullName>
            <ecNumber evidence="7">1.2.1.88</ecNumber>
        </recommendedName>
    </domain>
</protein>
<dbReference type="FunCoup" id="F0ZJ93">
    <property type="interactions" value="350"/>
</dbReference>
<dbReference type="PANTHER" id="PTHR42862">
    <property type="entry name" value="DELTA-1-PYRROLINE-5-CARBOXYLATE DEHYDROGENASE 1, ISOFORM A-RELATED"/>
    <property type="match status" value="1"/>
</dbReference>
<comment type="catalytic activity">
    <reaction evidence="6 7">
        <text>L-glutamate 5-semialdehyde + NAD(+) + H2O = L-glutamate + NADH + 2 H(+)</text>
        <dbReference type="Rhea" id="RHEA:30235"/>
        <dbReference type="ChEBI" id="CHEBI:15377"/>
        <dbReference type="ChEBI" id="CHEBI:15378"/>
        <dbReference type="ChEBI" id="CHEBI:29985"/>
        <dbReference type="ChEBI" id="CHEBI:57540"/>
        <dbReference type="ChEBI" id="CHEBI:57945"/>
        <dbReference type="ChEBI" id="CHEBI:58066"/>
        <dbReference type="EC" id="1.2.1.88"/>
    </reaction>
</comment>
<evidence type="ECO:0000313" key="11">
    <source>
        <dbReference type="Proteomes" id="UP000001064"/>
    </source>
</evidence>
<dbReference type="NCBIfam" id="TIGR01236">
    <property type="entry name" value="D1pyr5carbox1"/>
    <property type="match status" value="1"/>
</dbReference>
<dbReference type="OrthoDB" id="5322683at2759"/>
<evidence type="ECO:0000256" key="6">
    <source>
        <dbReference type="ARBA" id="ARBA00048142"/>
    </source>
</evidence>
<dbReference type="InterPro" id="IPR016163">
    <property type="entry name" value="Ald_DH_C"/>
</dbReference>
<dbReference type="GO" id="GO:0003842">
    <property type="term" value="F:L-glutamate gamma-semialdehyde dehydrogenase activity"/>
    <property type="evidence" value="ECO:0000318"/>
    <property type="project" value="GO_Central"/>
</dbReference>
<keyword evidence="3 7" id="KW-0560">Oxidoreductase</keyword>
<dbReference type="FunFam" id="3.40.309.10:FF:000005">
    <property type="entry name" value="1-pyrroline-5-carboxylate dehydrogenase 1"/>
    <property type="match status" value="1"/>
</dbReference>
<dbReference type="CDD" id="cd07123">
    <property type="entry name" value="ALDH_F4-17_P5CDH"/>
    <property type="match status" value="1"/>
</dbReference>
<evidence type="ECO:0000256" key="7">
    <source>
        <dbReference type="RuleBase" id="RU366016"/>
    </source>
</evidence>
<dbReference type="PROSITE" id="PS00070">
    <property type="entry name" value="ALDEHYDE_DEHYDR_CYS"/>
    <property type="match status" value="1"/>
</dbReference>
<dbReference type="AlphaFoldDB" id="F0ZJ93"/>
<dbReference type="PANTHER" id="PTHR42862:SF1">
    <property type="entry name" value="DELTA-1-PYRROLINE-5-CARBOXYLATE DEHYDROGENASE 2, ISOFORM A-RELATED"/>
    <property type="match status" value="1"/>
</dbReference>
<comment type="similarity">
    <text evidence="2 7">Belongs to the aldehyde dehydrogenase family.</text>
</comment>